<dbReference type="GO" id="GO:0006281">
    <property type="term" value="P:DNA repair"/>
    <property type="evidence" value="ECO:0007669"/>
    <property type="project" value="InterPro"/>
</dbReference>
<evidence type="ECO:0000259" key="2">
    <source>
        <dbReference type="SMART" id="SM00278"/>
    </source>
</evidence>
<name>A0A2T0BPL8_9CLOT</name>
<dbReference type="GO" id="GO:0003677">
    <property type="term" value="F:DNA binding"/>
    <property type="evidence" value="ECO:0007669"/>
    <property type="project" value="InterPro"/>
</dbReference>
<feature type="compositionally biased region" description="Low complexity" evidence="1">
    <location>
        <begin position="122"/>
        <end position="140"/>
    </location>
</feature>
<evidence type="ECO:0000256" key="1">
    <source>
        <dbReference type="SAM" id="MobiDB-lite"/>
    </source>
</evidence>
<dbReference type="AlphaFoldDB" id="A0A2T0BPL8"/>
<evidence type="ECO:0000313" key="3">
    <source>
        <dbReference type="EMBL" id="PRR85775.1"/>
    </source>
</evidence>
<feature type="region of interest" description="Disordered" evidence="1">
    <location>
        <begin position="122"/>
        <end position="141"/>
    </location>
</feature>
<dbReference type="GO" id="GO:0015627">
    <property type="term" value="C:type II protein secretion system complex"/>
    <property type="evidence" value="ECO:0007669"/>
    <property type="project" value="TreeGrafter"/>
</dbReference>
<feature type="domain" description="Helix-hairpin-helix DNA-binding motif class 1" evidence="2">
    <location>
        <begin position="182"/>
        <end position="201"/>
    </location>
</feature>
<dbReference type="PANTHER" id="PTHR21180">
    <property type="entry name" value="ENDONUCLEASE/EXONUCLEASE/PHOSPHATASE FAMILY DOMAIN-CONTAINING PROTEIN 1"/>
    <property type="match status" value="1"/>
</dbReference>
<dbReference type="InterPro" id="IPR010994">
    <property type="entry name" value="RuvA_2-like"/>
</dbReference>
<dbReference type="Proteomes" id="UP000237798">
    <property type="component" value="Unassembled WGS sequence"/>
</dbReference>
<protein>
    <submittedName>
        <fullName evidence="3">ComE operon protein 1</fullName>
    </submittedName>
</protein>
<feature type="domain" description="Helix-hairpin-helix DNA-binding motif class 1" evidence="2">
    <location>
        <begin position="152"/>
        <end position="171"/>
    </location>
</feature>
<dbReference type="Pfam" id="PF10531">
    <property type="entry name" value="SLBB"/>
    <property type="match status" value="1"/>
</dbReference>
<dbReference type="OrthoDB" id="9790239at2"/>
<dbReference type="EMBL" id="PVXP01000012">
    <property type="protein sequence ID" value="PRR85775.1"/>
    <property type="molecule type" value="Genomic_DNA"/>
</dbReference>
<dbReference type="InterPro" id="IPR003583">
    <property type="entry name" value="Hlx-hairpin-Hlx_DNA-bd_motif"/>
</dbReference>
<dbReference type="InterPro" id="IPR019554">
    <property type="entry name" value="Soluble_ligand-bd"/>
</dbReference>
<keyword evidence="4" id="KW-1185">Reference proteome</keyword>
<dbReference type="Gene3D" id="3.10.560.10">
    <property type="entry name" value="Outer membrane lipoprotein wza domain like"/>
    <property type="match status" value="1"/>
</dbReference>
<accession>A0A2T0BPL8</accession>
<dbReference type="Gene3D" id="1.10.150.280">
    <property type="entry name" value="AF1531-like domain"/>
    <property type="match status" value="1"/>
</dbReference>
<proteinExistence type="predicted"/>
<gene>
    <name evidence="3" type="primary">comEA</name>
    <name evidence="3" type="ORF">CLLU_12640</name>
</gene>
<dbReference type="Pfam" id="PF12836">
    <property type="entry name" value="HHH_3"/>
    <property type="match status" value="1"/>
</dbReference>
<dbReference type="SUPFAM" id="SSF47781">
    <property type="entry name" value="RuvA domain 2-like"/>
    <property type="match status" value="1"/>
</dbReference>
<dbReference type="InterPro" id="IPR004509">
    <property type="entry name" value="Competence_ComEA_HhH"/>
</dbReference>
<evidence type="ECO:0000313" key="4">
    <source>
        <dbReference type="Proteomes" id="UP000237798"/>
    </source>
</evidence>
<dbReference type="RefSeq" id="WP_106008730.1">
    <property type="nucleotide sequence ID" value="NZ_JALCPJ010000032.1"/>
</dbReference>
<sequence>MKNRKKIIGSIIILALFSVFLAVGYVHSRPAKVNKDSENIFREQNTGENSKGTEAVNNTGEITVYINGEIKKPGVYKLKNNSRVENLVKAAGGFTDEADSLKLNLAKKLKDEDYIYVDSKTSNAAGSSASPVSSQSQMGSDGKVNINEASKEELKTIPGIGDVTSQKIIDYREKNGDFSSVEDLKKIDRIGDKTLEKIRDKIDIR</sequence>
<dbReference type="SMART" id="SM00278">
    <property type="entry name" value="HhH1"/>
    <property type="match status" value="2"/>
</dbReference>
<comment type="caution">
    <text evidence="3">The sequence shown here is derived from an EMBL/GenBank/DDBJ whole genome shotgun (WGS) entry which is preliminary data.</text>
</comment>
<dbReference type="NCBIfam" id="TIGR00426">
    <property type="entry name" value="competence protein ComEA helix-hairpin-helix repeat region"/>
    <property type="match status" value="1"/>
</dbReference>
<organism evidence="3 4">
    <name type="scientific">Clostridium luticellarii</name>
    <dbReference type="NCBI Taxonomy" id="1691940"/>
    <lineage>
        <taxon>Bacteria</taxon>
        <taxon>Bacillati</taxon>
        <taxon>Bacillota</taxon>
        <taxon>Clostridia</taxon>
        <taxon>Eubacteriales</taxon>
        <taxon>Clostridiaceae</taxon>
        <taxon>Clostridium</taxon>
    </lineage>
</organism>
<dbReference type="PANTHER" id="PTHR21180:SF32">
    <property type="entry name" value="ENDONUCLEASE_EXONUCLEASE_PHOSPHATASE FAMILY DOMAIN-CONTAINING PROTEIN 1"/>
    <property type="match status" value="1"/>
</dbReference>
<dbReference type="InterPro" id="IPR051675">
    <property type="entry name" value="Endo/Exo/Phosphatase_dom_1"/>
</dbReference>
<dbReference type="GO" id="GO:0015628">
    <property type="term" value="P:protein secretion by the type II secretion system"/>
    <property type="evidence" value="ECO:0007669"/>
    <property type="project" value="TreeGrafter"/>
</dbReference>
<reference evidence="3 4" key="1">
    <citation type="submission" date="2018-03" db="EMBL/GenBank/DDBJ databases">
        <title>Genome sequence of Clostridium luticellarii DSM 29923.</title>
        <authorList>
            <person name="Poehlein A."/>
            <person name="Daniel R."/>
        </authorList>
    </citation>
    <scope>NUCLEOTIDE SEQUENCE [LARGE SCALE GENOMIC DNA]</scope>
    <source>
        <strain evidence="3 4">DSM 29923</strain>
    </source>
</reference>